<gene>
    <name evidence="1" type="ORF">ACFQL7_26695</name>
</gene>
<keyword evidence="2" id="KW-1185">Reference proteome</keyword>
<dbReference type="RefSeq" id="WP_248910360.1">
    <property type="nucleotide sequence ID" value="NZ_CP109982.1"/>
</dbReference>
<organism evidence="1 2">
    <name type="scientific">Halocatena marina</name>
    <dbReference type="NCBI Taxonomy" id="2934937"/>
    <lineage>
        <taxon>Archaea</taxon>
        <taxon>Methanobacteriati</taxon>
        <taxon>Methanobacteriota</taxon>
        <taxon>Stenosarchaea group</taxon>
        <taxon>Halobacteria</taxon>
        <taxon>Halobacteriales</taxon>
        <taxon>Natronomonadaceae</taxon>
        <taxon>Halocatena</taxon>
    </lineage>
</organism>
<dbReference type="Proteomes" id="UP001596417">
    <property type="component" value="Unassembled WGS sequence"/>
</dbReference>
<sequence>MAGYTLWHRNRLANCTFGGPDRSTLFITDLTGSLYAARTDLRVRPLLRTGPKHRLRGACLSR</sequence>
<dbReference type="EMBL" id="JBHTAX010000006">
    <property type="protein sequence ID" value="MFC7193012.1"/>
    <property type="molecule type" value="Genomic_DNA"/>
</dbReference>
<evidence type="ECO:0008006" key="3">
    <source>
        <dbReference type="Google" id="ProtNLM"/>
    </source>
</evidence>
<proteinExistence type="predicted"/>
<evidence type="ECO:0000313" key="2">
    <source>
        <dbReference type="Proteomes" id="UP001596417"/>
    </source>
</evidence>
<comment type="caution">
    <text evidence="1">The sequence shown here is derived from an EMBL/GenBank/DDBJ whole genome shotgun (WGS) entry which is preliminary data.</text>
</comment>
<dbReference type="AlphaFoldDB" id="A0ABD5YVV5"/>
<name>A0ABD5YVV5_9EURY</name>
<evidence type="ECO:0000313" key="1">
    <source>
        <dbReference type="EMBL" id="MFC7193012.1"/>
    </source>
</evidence>
<accession>A0ABD5YVV5</accession>
<protein>
    <recommendedName>
        <fullName evidence="3">SMP-30/Gluconolactonase/LRE-like region domain-containing protein</fullName>
    </recommendedName>
</protein>
<reference evidence="1 2" key="1">
    <citation type="journal article" date="2019" name="Int. J. Syst. Evol. Microbiol.">
        <title>The Global Catalogue of Microorganisms (GCM) 10K type strain sequencing project: providing services to taxonomists for standard genome sequencing and annotation.</title>
        <authorList>
            <consortium name="The Broad Institute Genomics Platform"/>
            <consortium name="The Broad Institute Genome Sequencing Center for Infectious Disease"/>
            <person name="Wu L."/>
            <person name="Ma J."/>
        </authorList>
    </citation>
    <scope>NUCLEOTIDE SEQUENCE [LARGE SCALE GENOMIC DNA]</scope>
    <source>
        <strain evidence="1 2">RDMS1</strain>
    </source>
</reference>
<dbReference type="GeneID" id="76202743"/>